<feature type="domain" description="RNA polymerase sigma factor 70 region 4 type 2" evidence="6">
    <location>
        <begin position="2"/>
        <end position="51"/>
    </location>
</feature>
<dbReference type="InterPro" id="IPR013324">
    <property type="entry name" value="RNA_pol_sigma_r3/r4-like"/>
</dbReference>
<comment type="similarity">
    <text evidence="1">Belongs to the sigma-70 factor family. ECF subfamily.</text>
</comment>
<reference evidence="7 8" key="1">
    <citation type="submission" date="2020-03" db="EMBL/GenBank/DDBJ databases">
        <title>Two novel Motilibacter sp.</title>
        <authorList>
            <person name="Liu S."/>
        </authorList>
    </citation>
    <scope>NUCLEOTIDE SEQUENCE [LARGE SCALE GENOMIC DNA]</scope>
    <source>
        <strain evidence="7 8">E257</strain>
    </source>
</reference>
<keyword evidence="8" id="KW-1185">Reference proteome</keyword>
<evidence type="ECO:0000313" key="8">
    <source>
        <dbReference type="Proteomes" id="UP000800981"/>
    </source>
</evidence>
<dbReference type="Gene3D" id="1.10.10.10">
    <property type="entry name" value="Winged helix-like DNA-binding domain superfamily/Winged helix DNA-binding domain"/>
    <property type="match status" value="1"/>
</dbReference>
<dbReference type="EMBL" id="JAANNP010000191">
    <property type="protein sequence ID" value="NHC16510.1"/>
    <property type="molecule type" value="Genomic_DNA"/>
</dbReference>
<feature type="region of interest" description="Disordered" evidence="5">
    <location>
        <begin position="59"/>
        <end position="104"/>
    </location>
</feature>
<dbReference type="SUPFAM" id="SSF88659">
    <property type="entry name" value="Sigma3 and sigma4 domains of RNA polymerase sigma factors"/>
    <property type="match status" value="1"/>
</dbReference>
<feature type="non-terminal residue" evidence="7">
    <location>
        <position position="1"/>
    </location>
</feature>
<evidence type="ECO:0000256" key="2">
    <source>
        <dbReference type="ARBA" id="ARBA00023015"/>
    </source>
</evidence>
<organism evidence="7 8">
    <name type="scientific">Motilibacter deserti</name>
    <dbReference type="NCBI Taxonomy" id="2714956"/>
    <lineage>
        <taxon>Bacteria</taxon>
        <taxon>Bacillati</taxon>
        <taxon>Actinomycetota</taxon>
        <taxon>Actinomycetes</taxon>
        <taxon>Motilibacterales</taxon>
        <taxon>Motilibacteraceae</taxon>
        <taxon>Motilibacter</taxon>
    </lineage>
</organism>
<keyword evidence="4" id="KW-0804">Transcription</keyword>
<dbReference type="InterPro" id="IPR013249">
    <property type="entry name" value="RNA_pol_sigma70_r4_t2"/>
</dbReference>
<evidence type="ECO:0000256" key="5">
    <source>
        <dbReference type="SAM" id="MobiDB-lite"/>
    </source>
</evidence>
<comment type="caution">
    <text evidence="7">The sequence shown here is derived from an EMBL/GenBank/DDBJ whole genome shotgun (WGS) entry which is preliminary data.</text>
</comment>
<evidence type="ECO:0000256" key="1">
    <source>
        <dbReference type="ARBA" id="ARBA00010641"/>
    </source>
</evidence>
<gene>
    <name evidence="7" type="ORF">G9H71_22235</name>
</gene>
<dbReference type="CDD" id="cd06171">
    <property type="entry name" value="Sigma70_r4"/>
    <property type="match status" value="1"/>
</dbReference>
<evidence type="ECO:0000256" key="4">
    <source>
        <dbReference type="ARBA" id="ARBA00023163"/>
    </source>
</evidence>
<keyword evidence="2" id="KW-0805">Transcription regulation</keyword>
<accession>A0ABX0H0V6</accession>
<name>A0ABX0H0V6_9ACTN</name>
<dbReference type="Proteomes" id="UP000800981">
    <property type="component" value="Unassembled WGS sequence"/>
</dbReference>
<evidence type="ECO:0000259" key="6">
    <source>
        <dbReference type="Pfam" id="PF08281"/>
    </source>
</evidence>
<dbReference type="RefSeq" id="WP_166284940.1">
    <property type="nucleotide sequence ID" value="NZ_JAANNP010000191.1"/>
</dbReference>
<proteinExistence type="inferred from homology"/>
<evidence type="ECO:0000256" key="3">
    <source>
        <dbReference type="ARBA" id="ARBA00023082"/>
    </source>
</evidence>
<dbReference type="InterPro" id="IPR036388">
    <property type="entry name" value="WH-like_DNA-bd_sf"/>
</dbReference>
<dbReference type="Pfam" id="PF08281">
    <property type="entry name" value="Sigma70_r4_2"/>
    <property type="match status" value="1"/>
</dbReference>
<protein>
    <submittedName>
        <fullName evidence="7">DUF134 domain-containing protein</fullName>
    </submittedName>
</protein>
<evidence type="ECO:0000313" key="7">
    <source>
        <dbReference type="EMBL" id="NHC16510.1"/>
    </source>
</evidence>
<sequence>VAAALSTLPLDQRAAIVLVDLQGIAVRDAATLLGVAEGTVKSRCSRGRARLAVLLAPGRTAGALPPPGARLPGQASGTDLPPAASHPRDARSAADTAVEEEEAR</sequence>
<keyword evidence="3" id="KW-0731">Sigma factor</keyword>